<gene>
    <name evidence="2" type="ORF">SFSGTM_30500</name>
</gene>
<accession>A0A809SBJ0</accession>
<name>A0A809SBJ0_9PROT</name>
<feature type="transmembrane region" description="Helical" evidence="1">
    <location>
        <begin position="113"/>
        <end position="135"/>
    </location>
</feature>
<evidence type="ECO:0000256" key="1">
    <source>
        <dbReference type="SAM" id="Phobius"/>
    </source>
</evidence>
<proteinExistence type="predicted"/>
<evidence type="ECO:0000313" key="3">
    <source>
        <dbReference type="Proteomes" id="UP000463939"/>
    </source>
</evidence>
<keyword evidence="3" id="KW-1185">Reference proteome</keyword>
<dbReference type="EMBL" id="AP021881">
    <property type="protein sequence ID" value="BBP02342.1"/>
    <property type="molecule type" value="Genomic_DNA"/>
</dbReference>
<dbReference type="AlphaFoldDB" id="A0A809SBJ0"/>
<feature type="transmembrane region" description="Helical" evidence="1">
    <location>
        <begin position="155"/>
        <end position="177"/>
    </location>
</feature>
<evidence type="ECO:0000313" key="2">
    <source>
        <dbReference type="EMBL" id="BBP02342.1"/>
    </source>
</evidence>
<dbReference type="KEGG" id="sniv:SFSGTM_30500"/>
<keyword evidence="1" id="KW-0812">Transmembrane</keyword>
<evidence type="ECO:0008006" key="4">
    <source>
        <dbReference type="Google" id="ProtNLM"/>
    </source>
</evidence>
<organism evidence="2 3">
    <name type="scientific">Sulfuriferula nivalis</name>
    <dbReference type="NCBI Taxonomy" id="2675298"/>
    <lineage>
        <taxon>Bacteria</taxon>
        <taxon>Pseudomonadati</taxon>
        <taxon>Pseudomonadota</taxon>
        <taxon>Betaproteobacteria</taxon>
        <taxon>Nitrosomonadales</taxon>
        <taxon>Sulfuricellaceae</taxon>
        <taxon>Sulfuriferula</taxon>
    </lineage>
</organism>
<keyword evidence="1" id="KW-0472">Membrane</keyword>
<feature type="transmembrane region" description="Helical" evidence="1">
    <location>
        <begin position="80"/>
        <end position="101"/>
    </location>
</feature>
<protein>
    <recommendedName>
        <fullName evidence="4">Cobalamin ABC transporter</fullName>
    </recommendedName>
</protein>
<keyword evidence="1" id="KW-1133">Transmembrane helix</keyword>
<reference evidence="3" key="1">
    <citation type="submission" date="2019-11" db="EMBL/GenBank/DDBJ databases">
        <title>Isolation and characterization of a novel species in the genus Sulfuriferula.</title>
        <authorList>
            <person name="Mochizuki J."/>
            <person name="Kojima H."/>
            <person name="Fukui M."/>
        </authorList>
    </citation>
    <scope>NUCLEOTIDE SEQUENCE [LARGE SCALE GENOMIC DNA]</scope>
    <source>
        <strain evidence="3">SGTM</strain>
    </source>
</reference>
<sequence length="186" mass="20228">MNCSTRQQINIGLILTLIMALTRSHHWATLSALPDASWAIFFLVGVYLRPMWIMPALIAAAMGIDYVAISQFGVSDFCISPAYGLLVPAYASLFIAGRIYAAHHRMSLSTLPWLFGTALVGAIAAELFSSGGFYVYSGRFAEPTLAGFIPQFFEYFPVMLSSFAFYLGAAAIAHLLISSTHGQRTA</sequence>
<dbReference type="Proteomes" id="UP000463939">
    <property type="component" value="Chromosome"/>
</dbReference>
<dbReference type="RefSeq" id="WP_162085986.1">
    <property type="nucleotide sequence ID" value="NZ_AP021881.1"/>
</dbReference>